<dbReference type="EMBL" id="SSTM01000001">
    <property type="protein sequence ID" value="TJW12520.1"/>
    <property type="molecule type" value="Genomic_DNA"/>
</dbReference>
<dbReference type="AlphaFoldDB" id="A0A4T9TA87"/>
<protein>
    <submittedName>
        <fullName evidence="4">DNA methylase</fullName>
    </submittedName>
</protein>
<dbReference type="GO" id="GO:0032259">
    <property type="term" value="P:methylation"/>
    <property type="evidence" value="ECO:0007669"/>
    <property type="project" value="UniProtKB-KW"/>
</dbReference>
<gene>
    <name evidence="4" type="ORF">E5982_00705</name>
</gene>
<dbReference type="GO" id="GO:0006281">
    <property type="term" value="P:DNA repair"/>
    <property type="evidence" value="ECO:0007669"/>
    <property type="project" value="InterPro"/>
</dbReference>
<dbReference type="Pfam" id="PF11799">
    <property type="entry name" value="IMS_C"/>
    <property type="match status" value="1"/>
</dbReference>
<dbReference type="GO" id="GO:0042276">
    <property type="term" value="P:error-prone translesion synthesis"/>
    <property type="evidence" value="ECO:0007669"/>
    <property type="project" value="TreeGrafter"/>
</dbReference>
<feature type="domain" description="UmuC" evidence="3">
    <location>
        <begin position="15"/>
        <end position="243"/>
    </location>
</feature>
<dbReference type="PROSITE" id="PS50173">
    <property type="entry name" value="UMUC"/>
    <property type="match status" value="1"/>
</dbReference>
<dbReference type="GO" id="GO:0003684">
    <property type="term" value="F:damaged DNA binding"/>
    <property type="evidence" value="ECO:0007669"/>
    <property type="project" value="InterPro"/>
</dbReference>
<dbReference type="Gene3D" id="3.30.70.270">
    <property type="match status" value="1"/>
</dbReference>
<dbReference type="Pfam" id="PF00817">
    <property type="entry name" value="IMS"/>
    <property type="match status" value="1"/>
</dbReference>
<keyword evidence="4" id="KW-0489">Methyltransferase</keyword>
<comment type="caution">
    <text evidence="4">The sequence shown here is derived from an EMBL/GenBank/DDBJ whole genome shotgun (WGS) entry which is preliminary data.</text>
</comment>
<dbReference type="InterPro" id="IPR043128">
    <property type="entry name" value="Rev_trsase/Diguanyl_cyclase"/>
</dbReference>
<evidence type="ECO:0000313" key="4">
    <source>
        <dbReference type="EMBL" id="TJW12520.1"/>
    </source>
</evidence>
<evidence type="ECO:0000313" key="5">
    <source>
        <dbReference type="Proteomes" id="UP000309454"/>
    </source>
</evidence>
<dbReference type="Proteomes" id="UP000309454">
    <property type="component" value="Unassembled WGS sequence"/>
</dbReference>
<evidence type="ECO:0000256" key="1">
    <source>
        <dbReference type="ARBA" id="ARBA00010945"/>
    </source>
</evidence>
<dbReference type="SUPFAM" id="SSF56672">
    <property type="entry name" value="DNA/RNA polymerases"/>
    <property type="match status" value="1"/>
</dbReference>
<comment type="similarity">
    <text evidence="1">Belongs to the DNA polymerase type-Y family.</text>
</comment>
<dbReference type="InterPro" id="IPR001126">
    <property type="entry name" value="UmuC"/>
</dbReference>
<organism evidence="4 5">
    <name type="scientific">Parvibacter caecicola</name>
    <dbReference type="NCBI Taxonomy" id="747645"/>
    <lineage>
        <taxon>Bacteria</taxon>
        <taxon>Bacillati</taxon>
        <taxon>Actinomycetota</taxon>
        <taxon>Coriobacteriia</taxon>
        <taxon>Coriobacteriales</taxon>
        <taxon>Coriobacteriaceae</taxon>
        <taxon>Parvibacter</taxon>
    </lineage>
</organism>
<dbReference type="GO" id="GO:0003887">
    <property type="term" value="F:DNA-directed DNA polymerase activity"/>
    <property type="evidence" value="ECO:0007669"/>
    <property type="project" value="TreeGrafter"/>
</dbReference>
<dbReference type="GO" id="GO:0008168">
    <property type="term" value="F:methyltransferase activity"/>
    <property type="evidence" value="ECO:0007669"/>
    <property type="project" value="UniProtKB-KW"/>
</dbReference>
<dbReference type="OrthoDB" id="9808813at2"/>
<evidence type="ECO:0000259" key="3">
    <source>
        <dbReference type="PROSITE" id="PS50173"/>
    </source>
</evidence>
<dbReference type="GO" id="GO:0009432">
    <property type="term" value="P:SOS response"/>
    <property type="evidence" value="ECO:0007669"/>
    <property type="project" value="TreeGrafter"/>
</dbReference>
<keyword evidence="4" id="KW-0808">Transferase</keyword>
<accession>A0A4T9TA87</accession>
<dbReference type="InterPro" id="IPR017961">
    <property type="entry name" value="DNA_pol_Y-fam_little_finger"/>
</dbReference>
<dbReference type="Gene3D" id="1.10.150.20">
    <property type="entry name" value="5' to 3' exonuclease, C-terminal subdomain"/>
    <property type="match status" value="1"/>
</dbReference>
<comment type="function">
    <text evidence="2">Poorly processive, error-prone DNA polymerase involved in untargeted mutagenesis. Copies undamaged DNA at stalled replication forks, which arise in vivo from mismatched or misaligned primer ends. These misaligned primers can be extended by PolIV. Exhibits no 3'-5' exonuclease (proofreading) activity. May be involved in translesional synthesis, in conjunction with the beta clamp from PolIII.</text>
</comment>
<dbReference type="GO" id="GO:0005829">
    <property type="term" value="C:cytosol"/>
    <property type="evidence" value="ECO:0007669"/>
    <property type="project" value="TreeGrafter"/>
</dbReference>
<name>A0A4T9TA87_9ACTN</name>
<proteinExistence type="inferred from homology"/>
<dbReference type="PANTHER" id="PTHR11076">
    <property type="entry name" value="DNA REPAIR POLYMERASE UMUC / TRANSFERASE FAMILY MEMBER"/>
    <property type="match status" value="1"/>
</dbReference>
<reference evidence="4 5" key="1">
    <citation type="submission" date="2019-04" db="EMBL/GenBank/DDBJ databases">
        <title>Microbes associate with the intestines of laboratory mice.</title>
        <authorList>
            <person name="Navarre W."/>
            <person name="Wong E."/>
            <person name="Huang K.C."/>
            <person name="Tropini C."/>
            <person name="Ng K."/>
            <person name="Yu B."/>
        </authorList>
    </citation>
    <scope>NUCLEOTIDE SEQUENCE [LARGE SCALE GENOMIC DNA]</scope>
    <source>
        <strain evidence="4 5">NM48_B13</strain>
    </source>
</reference>
<dbReference type="InterPro" id="IPR050116">
    <property type="entry name" value="DNA_polymerase-Y"/>
</dbReference>
<sequence length="512" mass="56478">MQAAQPEGGAVERTYLAIDLKSFYASAECVARGLDPLRTHLVVADQERSDRTICLAISPSLKAAGVSSRPRLFEVVQKADELNRRRRRFAPGSAFSGSSPFPEQLAADPALSLSYIVAPPRMAYYIEQSAKVYQVYLRYIAPEDIHVYSVDEVFMDITGYLALYRMNAHDLARKMIRDVLAETGITATAGIGSNLYLAKVAMDIEAKHLLADADGVRIAELDEMAYRRQLWGHQPLSDFWRVGRATQRKLNEMGLYTMGDVARCSLGPAGAYHSEDTLFKVFGVNAELLIDHAWGHEPVTLAQIKAYRPADKSLAQGQVLPRPYRFAKARLVVWEMAQQLAEDLLEKQLVAGQLVLQVGYDRASLEEAGGHAGPVDTDYYGWAVPPHARGSANLSLPTSSAYVIGQEAQQLFDRICDEHLLVRRMSIGAARVQPADEAPAAALLQPSLFDDQEALEQQLRHEEAMAAREQSVQEAAVAIKRRFGKNAVLRAANLQEGATAPQRNQQIGGHRA</sequence>
<evidence type="ECO:0000256" key="2">
    <source>
        <dbReference type="ARBA" id="ARBA00025589"/>
    </source>
</evidence>
<dbReference type="PANTHER" id="PTHR11076:SF35">
    <property type="entry name" value="DNA REPAIR PROTEIN HOMOLOG YOBH"/>
    <property type="match status" value="1"/>
</dbReference>
<dbReference type="InterPro" id="IPR043502">
    <property type="entry name" value="DNA/RNA_pol_sf"/>
</dbReference>
<keyword evidence="5" id="KW-1185">Reference proteome</keyword>